<reference evidence="2 3" key="1">
    <citation type="submission" date="2023-02" db="EMBL/GenBank/DDBJ databases">
        <title>LHISI_Scaffold_Assembly.</title>
        <authorList>
            <person name="Stuart O.P."/>
            <person name="Cleave R."/>
            <person name="Magrath M.J.L."/>
            <person name="Mikheyev A.S."/>
        </authorList>
    </citation>
    <scope>NUCLEOTIDE SEQUENCE [LARGE SCALE GENOMIC DNA]</scope>
    <source>
        <strain evidence="2">Daus_M_001</strain>
        <tissue evidence="2">Leg muscle</tissue>
    </source>
</reference>
<dbReference type="Proteomes" id="UP001159363">
    <property type="component" value="Chromosome 1"/>
</dbReference>
<sequence>MRVIEVSMEQRRNERAGETGDPRKNPPTCENPVTRPEFEPGSPWWDVSGLTARPPRLQGNPGATPAGDPTRFAIVGGECSNHYTTTAPLNKRGSSTHADNFCLRTAEDCKFCDTVLADVMVEGRNTTVACTDPRPLHSLPQFTEIGWSRIHGTHSSLSSIPDVFGMRSRDLGDKESYLVDRVFIQPLCHNSGAVVPCIVLL</sequence>
<evidence type="ECO:0000256" key="1">
    <source>
        <dbReference type="SAM" id="MobiDB-lite"/>
    </source>
</evidence>
<name>A0ABQ9IPE9_9NEOP</name>
<evidence type="ECO:0000313" key="3">
    <source>
        <dbReference type="Proteomes" id="UP001159363"/>
    </source>
</evidence>
<evidence type="ECO:0000313" key="2">
    <source>
        <dbReference type="EMBL" id="KAJ8898074.1"/>
    </source>
</evidence>
<comment type="caution">
    <text evidence="2">The sequence shown here is derived from an EMBL/GenBank/DDBJ whole genome shotgun (WGS) entry which is preliminary data.</text>
</comment>
<organism evidence="2 3">
    <name type="scientific">Dryococelus australis</name>
    <dbReference type="NCBI Taxonomy" id="614101"/>
    <lineage>
        <taxon>Eukaryota</taxon>
        <taxon>Metazoa</taxon>
        <taxon>Ecdysozoa</taxon>
        <taxon>Arthropoda</taxon>
        <taxon>Hexapoda</taxon>
        <taxon>Insecta</taxon>
        <taxon>Pterygota</taxon>
        <taxon>Neoptera</taxon>
        <taxon>Polyneoptera</taxon>
        <taxon>Phasmatodea</taxon>
        <taxon>Verophasmatodea</taxon>
        <taxon>Anareolatae</taxon>
        <taxon>Phasmatidae</taxon>
        <taxon>Eurycanthinae</taxon>
        <taxon>Dryococelus</taxon>
    </lineage>
</organism>
<gene>
    <name evidence="2" type="ORF">PR048_003434</name>
</gene>
<protein>
    <submittedName>
        <fullName evidence="2">Uncharacterized protein</fullName>
    </submittedName>
</protein>
<feature type="compositionally biased region" description="Basic and acidic residues" evidence="1">
    <location>
        <begin position="8"/>
        <end position="24"/>
    </location>
</feature>
<dbReference type="EMBL" id="JARBHB010000001">
    <property type="protein sequence ID" value="KAJ8898074.1"/>
    <property type="molecule type" value="Genomic_DNA"/>
</dbReference>
<feature type="region of interest" description="Disordered" evidence="1">
    <location>
        <begin position="1"/>
        <end position="41"/>
    </location>
</feature>
<proteinExistence type="predicted"/>
<accession>A0ABQ9IPE9</accession>
<keyword evidence="3" id="KW-1185">Reference proteome</keyword>